<dbReference type="InterPro" id="IPR023842">
    <property type="entry name" value="Bacillithiol_biosynth_BshB1"/>
</dbReference>
<dbReference type="PANTHER" id="PTHR12993">
    <property type="entry name" value="N-ACETYLGLUCOSAMINYL-PHOSPHATIDYLINOSITOL DE-N-ACETYLASE-RELATED"/>
    <property type="match status" value="1"/>
</dbReference>
<dbReference type="EMBL" id="LNQE01000499">
    <property type="protein sequence ID" value="KUG26259.1"/>
    <property type="molecule type" value="Genomic_DNA"/>
</dbReference>
<dbReference type="SUPFAM" id="SSF102588">
    <property type="entry name" value="LmbE-like"/>
    <property type="match status" value="1"/>
</dbReference>
<dbReference type="Gene3D" id="3.40.50.10320">
    <property type="entry name" value="LmbE-like"/>
    <property type="match status" value="1"/>
</dbReference>
<protein>
    <recommendedName>
        <fullName evidence="2">Bacillithiol biosynthesis deacetylase BshB1</fullName>
    </recommendedName>
</protein>
<name>A0A0W8G192_9ZZZZ</name>
<dbReference type="Pfam" id="PF02585">
    <property type="entry name" value="PIG-L"/>
    <property type="match status" value="1"/>
</dbReference>
<dbReference type="PANTHER" id="PTHR12993:SF30">
    <property type="entry name" value="N-ACETYL-ALPHA-D-GLUCOSAMINYL L-MALATE DEACETYLASE 1"/>
    <property type="match status" value="1"/>
</dbReference>
<proteinExistence type="predicted"/>
<gene>
    <name evidence="1" type="ORF">ASZ90_003910</name>
</gene>
<dbReference type="GO" id="GO:0071793">
    <property type="term" value="P:bacillithiol biosynthetic process"/>
    <property type="evidence" value="ECO:0007669"/>
    <property type="project" value="InterPro"/>
</dbReference>
<sequence>MKLDVLVFASHPDDAELGMGGTIAKFVNSGFKVGIVDLSRGELGTRGTEEIRKHEAEKASKNLGIFARENLGLPDGNLKLSDNYVNAVIQQIRRFKPQLIFAPYFNDRHPDHIGTSRIVKEAFFFSGLTKIQTEFEGVKQHPFRPNKIFYYMQYYEFTPSFICDISDTFEIKMTSIKAFGTQFFNEENESDEPETFISQMNFIKFIEARAKYFGFKIGKEYGEPFFSEEEIELDLINFFK</sequence>
<reference evidence="1" key="1">
    <citation type="journal article" date="2015" name="Proc. Natl. Acad. Sci. U.S.A.">
        <title>Networks of energetic and metabolic interactions define dynamics in microbial communities.</title>
        <authorList>
            <person name="Embree M."/>
            <person name="Liu J.K."/>
            <person name="Al-Bassam M.M."/>
            <person name="Zengler K."/>
        </authorList>
    </citation>
    <scope>NUCLEOTIDE SEQUENCE</scope>
</reference>
<dbReference type="InterPro" id="IPR024078">
    <property type="entry name" value="LmbE-like_dom_sf"/>
</dbReference>
<comment type="caution">
    <text evidence="1">The sequence shown here is derived from an EMBL/GenBank/DDBJ whole genome shotgun (WGS) entry which is preliminary data.</text>
</comment>
<dbReference type="AlphaFoldDB" id="A0A0W8G192"/>
<dbReference type="GO" id="GO:0019213">
    <property type="term" value="F:deacetylase activity"/>
    <property type="evidence" value="ECO:0007669"/>
    <property type="project" value="InterPro"/>
</dbReference>
<dbReference type="InterPro" id="IPR003737">
    <property type="entry name" value="GlcNAc_PI_deacetylase-related"/>
</dbReference>
<accession>A0A0W8G192</accession>
<dbReference type="NCBIfam" id="TIGR04001">
    <property type="entry name" value="thiol_BshB1"/>
    <property type="match status" value="1"/>
</dbReference>
<dbReference type="GO" id="GO:0016811">
    <property type="term" value="F:hydrolase activity, acting on carbon-nitrogen (but not peptide) bonds, in linear amides"/>
    <property type="evidence" value="ECO:0007669"/>
    <property type="project" value="TreeGrafter"/>
</dbReference>
<evidence type="ECO:0008006" key="2">
    <source>
        <dbReference type="Google" id="ProtNLM"/>
    </source>
</evidence>
<organism evidence="1">
    <name type="scientific">hydrocarbon metagenome</name>
    <dbReference type="NCBI Taxonomy" id="938273"/>
    <lineage>
        <taxon>unclassified sequences</taxon>
        <taxon>metagenomes</taxon>
        <taxon>ecological metagenomes</taxon>
    </lineage>
</organism>
<evidence type="ECO:0000313" key="1">
    <source>
        <dbReference type="EMBL" id="KUG26259.1"/>
    </source>
</evidence>